<keyword evidence="3" id="KW-1185">Reference proteome</keyword>
<evidence type="ECO:0000313" key="2">
    <source>
        <dbReference type="EMBL" id="KAJ9597506.1"/>
    </source>
</evidence>
<comment type="caution">
    <text evidence="2">The sequence shown here is derived from an EMBL/GenBank/DDBJ whole genome shotgun (WGS) entry which is preliminary data.</text>
</comment>
<reference evidence="2" key="2">
    <citation type="submission" date="2023-05" db="EMBL/GenBank/DDBJ databases">
        <authorList>
            <person name="Fouks B."/>
        </authorList>
    </citation>
    <scope>NUCLEOTIDE SEQUENCE</scope>
    <source>
        <strain evidence="2">Stay&amp;Tobe</strain>
        <tissue evidence="2">Testes</tissue>
    </source>
</reference>
<feature type="region of interest" description="Disordered" evidence="1">
    <location>
        <begin position="29"/>
        <end position="55"/>
    </location>
</feature>
<protein>
    <submittedName>
        <fullName evidence="2">Uncharacterized protein</fullName>
    </submittedName>
</protein>
<feature type="non-terminal residue" evidence="2">
    <location>
        <position position="1"/>
    </location>
</feature>
<name>A0AAD8EPC6_DIPPU</name>
<reference evidence="2" key="1">
    <citation type="journal article" date="2023" name="IScience">
        <title>Live-bearing cockroach genome reveals convergent evolutionary mechanisms linked to viviparity in insects and beyond.</title>
        <authorList>
            <person name="Fouks B."/>
            <person name="Harrison M.C."/>
            <person name="Mikhailova A.A."/>
            <person name="Marchal E."/>
            <person name="English S."/>
            <person name="Carruthers M."/>
            <person name="Jennings E.C."/>
            <person name="Chiamaka E.L."/>
            <person name="Frigard R.A."/>
            <person name="Pippel M."/>
            <person name="Attardo G.M."/>
            <person name="Benoit J.B."/>
            <person name="Bornberg-Bauer E."/>
            <person name="Tobe S.S."/>
        </authorList>
    </citation>
    <scope>NUCLEOTIDE SEQUENCE</scope>
    <source>
        <strain evidence="2">Stay&amp;Tobe</strain>
    </source>
</reference>
<dbReference type="Proteomes" id="UP001233999">
    <property type="component" value="Unassembled WGS sequence"/>
</dbReference>
<proteinExistence type="predicted"/>
<gene>
    <name evidence="2" type="ORF">L9F63_011631</name>
</gene>
<dbReference type="EMBL" id="JASPKZ010001603">
    <property type="protein sequence ID" value="KAJ9597506.1"/>
    <property type="molecule type" value="Genomic_DNA"/>
</dbReference>
<sequence length="55" mass="6496">FSGPAQKLKSDIVEGRKFKITEETLDRRELMSPIPRKRGETLQKLKEESRERESH</sequence>
<feature type="compositionally biased region" description="Basic and acidic residues" evidence="1">
    <location>
        <begin position="37"/>
        <end position="55"/>
    </location>
</feature>
<organism evidence="2 3">
    <name type="scientific">Diploptera punctata</name>
    <name type="common">Pacific beetle cockroach</name>
    <dbReference type="NCBI Taxonomy" id="6984"/>
    <lineage>
        <taxon>Eukaryota</taxon>
        <taxon>Metazoa</taxon>
        <taxon>Ecdysozoa</taxon>
        <taxon>Arthropoda</taxon>
        <taxon>Hexapoda</taxon>
        <taxon>Insecta</taxon>
        <taxon>Pterygota</taxon>
        <taxon>Neoptera</taxon>
        <taxon>Polyneoptera</taxon>
        <taxon>Dictyoptera</taxon>
        <taxon>Blattodea</taxon>
        <taxon>Blaberoidea</taxon>
        <taxon>Blaberidae</taxon>
        <taxon>Diplopterinae</taxon>
        <taxon>Diploptera</taxon>
    </lineage>
</organism>
<accession>A0AAD8EPC6</accession>
<evidence type="ECO:0000256" key="1">
    <source>
        <dbReference type="SAM" id="MobiDB-lite"/>
    </source>
</evidence>
<evidence type="ECO:0000313" key="3">
    <source>
        <dbReference type="Proteomes" id="UP001233999"/>
    </source>
</evidence>
<dbReference type="AlphaFoldDB" id="A0AAD8EPC6"/>